<proteinExistence type="predicted"/>
<protein>
    <submittedName>
        <fullName evidence="3">Non-heme chloroperoxidase</fullName>
        <ecNumber evidence="3">1.11.1.10</ecNumber>
    </submittedName>
</protein>
<keyword evidence="3" id="KW-0560">Oxidoreductase</keyword>
<dbReference type="InterPro" id="IPR000073">
    <property type="entry name" value="AB_hydrolase_1"/>
</dbReference>
<dbReference type="EMBL" id="CP114014">
    <property type="protein sequence ID" value="XAY08519.1"/>
    <property type="molecule type" value="Genomic_DNA"/>
</dbReference>
<dbReference type="InterPro" id="IPR029058">
    <property type="entry name" value="AB_hydrolase_fold"/>
</dbReference>
<organism evidence="3">
    <name type="scientific">Paraconexibacter sp. AEG42_29</name>
    <dbReference type="NCBI Taxonomy" id="2997339"/>
    <lineage>
        <taxon>Bacteria</taxon>
        <taxon>Bacillati</taxon>
        <taxon>Actinomycetota</taxon>
        <taxon>Thermoleophilia</taxon>
        <taxon>Solirubrobacterales</taxon>
        <taxon>Paraconexibacteraceae</taxon>
        <taxon>Paraconexibacter</taxon>
    </lineage>
</organism>
<dbReference type="KEGG" id="parq:DSM112329_05420"/>
<dbReference type="RefSeq" id="WP_354699698.1">
    <property type="nucleotide sequence ID" value="NZ_CP114014.1"/>
</dbReference>
<dbReference type="PANTHER" id="PTHR43433:SF10">
    <property type="entry name" value="AB HYDROLASE-1 DOMAIN-CONTAINING PROTEIN"/>
    <property type="match status" value="1"/>
</dbReference>
<dbReference type="GO" id="GO:0016691">
    <property type="term" value="F:chloride peroxidase activity"/>
    <property type="evidence" value="ECO:0007669"/>
    <property type="project" value="UniProtKB-EC"/>
</dbReference>
<evidence type="ECO:0000256" key="1">
    <source>
        <dbReference type="ARBA" id="ARBA00022559"/>
    </source>
</evidence>
<dbReference type="Pfam" id="PF00561">
    <property type="entry name" value="Abhydrolase_1"/>
    <property type="match status" value="1"/>
</dbReference>
<reference evidence="3" key="1">
    <citation type="submission" date="2022-12" db="EMBL/GenBank/DDBJ databases">
        <title>Paraconexibacter alkalitolerans sp. nov. and Baekduia alba sp. nov., isolated from soil and emended description of the genera Paraconexibacter (Chun et al., 2020) and Baekduia (An et al., 2020).</title>
        <authorList>
            <person name="Vieira S."/>
            <person name="Huber K.J."/>
            <person name="Geppert A."/>
            <person name="Wolf J."/>
            <person name="Neumann-Schaal M."/>
            <person name="Muesken M."/>
            <person name="Overmann J."/>
        </authorList>
    </citation>
    <scope>NUCLEOTIDE SEQUENCE</scope>
    <source>
        <strain evidence="3">AEG42_29</strain>
    </source>
</reference>
<feature type="domain" description="AB hydrolase-1" evidence="2">
    <location>
        <begin position="22"/>
        <end position="251"/>
    </location>
</feature>
<dbReference type="SUPFAM" id="SSF53474">
    <property type="entry name" value="alpha/beta-Hydrolases"/>
    <property type="match status" value="1"/>
</dbReference>
<dbReference type="PRINTS" id="PR00111">
    <property type="entry name" value="ABHYDROLASE"/>
</dbReference>
<gene>
    <name evidence="3" type="primary">cpo_2</name>
    <name evidence="3" type="ORF">DSM112329_05420</name>
</gene>
<dbReference type="EC" id="1.11.1.10" evidence="3"/>
<keyword evidence="1 3" id="KW-0575">Peroxidase</keyword>
<dbReference type="InterPro" id="IPR000639">
    <property type="entry name" value="Epox_hydrolase-like"/>
</dbReference>
<dbReference type="PANTHER" id="PTHR43433">
    <property type="entry name" value="HYDROLASE, ALPHA/BETA FOLD FAMILY PROTEIN"/>
    <property type="match status" value="1"/>
</dbReference>
<accession>A0AAU7B3I7</accession>
<dbReference type="Gene3D" id="3.40.50.1820">
    <property type="entry name" value="alpha/beta hydrolase"/>
    <property type="match status" value="1"/>
</dbReference>
<dbReference type="PRINTS" id="PR00412">
    <property type="entry name" value="EPOXHYDRLASE"/>
</dbReference>
<dbReference type="InterPro" id="IPR050471">
    <property type="entry name" value="AB_hydrolase"/>
</dbReference>
<name>A0AAU7B3I7_9ACTN</name>
<sequence length="268" mass="28604">MASVDVEPDVALHVQDVGAGRPVVLLAGFGLNHAVWDGTVLALGATNRVLCIDLRGTGRSDKPIGDYGMERLAADVVAVLDALDLEDVTLVGYSFGGQIALKVAATAPKRLAQLVLVCSNGVRASRSDEFPFGPEPAPLQAALVNAERERRVATRRRTVVSAFASEPDAGLLDWLVRQQLDMPSWAAVACYDTYLNTDLVGLLPRVTLPVLQIIGTEDPVTVAEGAPWLQERLADARLVAIEGCGHYPMFEARAEFDEALMGFVAEAG</sequence>
<evidence type="ECO:0000313" key="3">
    <source>
        <dbReference type="EMBL" id="XAY08519.1"/>
    </source>
</evidence>
<evidence type="ECO:0000259" key="2">
    <source>
        <dbReference type="Pfam" id="PF00561"/>
    </source>
</evidence>
<dbReference type="AlphaFoldDB" id="A0AAU7B3I7"/>